<feature type="region of interest" description="Disordered" evidence="1">
    <location>
        <begin position="437"/>
        <end position="476"/>
    </location>
</feature>
<keyword evidence="2" id="KW-0732">Signal</keyword>
<dbReference type="PROSITE" id="PS51257">
    <property type="entry name" value="PROKAR_LIPOPROTEIN"/>
    <property type="match status" value="1"/>
</dbReference>
<keyword evidence="4" id="KW-1185">Reference proteome</keyword>
<feature type="compositionally biased region" description="Basic and acidic residues" evidence="1">
    <location>
        <begin position="353"/>
        <end position="368"/>
    </location>
</feature>
<sequence length="476" mass="50075">MSNRSLSNTIAAGAAAIALACAAAGPSLAEDARIKSLSFAVSPHLQPPDIEVTSSDGTRWDTIVPKDIRFWADMAVDTRWPGYVEQVGLFLGACENLQCGNGYPLLLHEWPATRDYSGKKLITASTSVIPVSSATGIAVVPHGDEILRKCNAGLQPDGATRPHSFSHAVTLSFSVNTRTQAGKITPGEVQDGPPAYNGGEVTRRDELPVVVHCRATARTATNPRPDPHRQPITATSLDLFLATVLQPGERGPSGTTCKPVRVTTRVATDRDGPVSVRLWRKVDAGPITSESKQLVTSGLPAGGFGDDWVKTETVSKTTTFLYKAEVIGGTFAPSTPWKSITVHCNGDFVSPTVDRDPVAPPADRKPENRQPAGLVAPPVALPPAPKPRPPRLVCIGGTVTATTCLCPPTDRLAKTSPTTMRCIATAPARERPLAPAVVGRPLGAGPQTLVRPGIGPGPRPGFAPPRASLGGPRLVR</sequence>
<evidence type="ECO:0000313" key="3">
    <source>
        <dbReference type="EMBL" id="MDC7787707.1"/>
    </source>
</evidence>
<reference evidence="3" key="2">
    <citation type="submission" date="2023-02" db="EMBL/GenBank/DDBJ databases">
        <authorList>
            <person name="Rayyan A."/>
            <person name="Meyer T."/>
            <person name="Kyndt J.A."/>
        </authorList>
    </citation>
    <scope>NUCLEOTIDE SEQUENCE</scope>
    <source>
        <strain evidence="3">DSM 9987</strain>
    </source>
</reference>
<evidence type="ECO:0000256" key="1">
    <source>
        <dbReference type="SAM" id="MobiDB-lite"/>
    </source>
</evidence>
<feature type="chain" id="PRO_5046664690" evidence="2">
    <location>
        <begin position="30"/>
        <end position="476"/>
    </location>
</feature>
<feature type="region of interest" description="Disordered" evidence="1">
    <location>
        <begin position="352"/>
        <end position="387"/>
    </location>
</feature>
<reference evidence="3" key="1">
    <citation type="journal article" date="2023" name="Microbiol Resour">
        <title>Genome Sequences of Rhodoplanes serenus and Two Thermotolerant Strains, Rhodoplanes tepidamans and 'Rhodoplanes cryptolactis,' Further Refine the Genus.</title>
        <authorList>
            <person name="Rayyan A.A."/>
            <person name="Kyndt J.A."/>
        </authorList>
    </citation>
    <scope>NUCLEOTIDE SEQUENCE</scope>
    <source>
        <strain evidence="3">DSM 9987</strain>
    </source>
</reference>
<name>A0ABT5JDL4_RHOTP</name>
<comment type="caution">
    <text evidence="3">The sequence shown here is derived from an EMBL/GenBank/DDBJ whole genome shotgun (WGS) entry which is preliminary data.</text>
</comment>
<feature type="region of interest" description="Disordered" evidence="1">
    <location>
        <begin position="182"/>
        <end position="201"/>
    </location>
</feature>
<gene>
    <name evidence="3" type="ORF">PQJ73_18615</name>
</gene>
<evidence type="ECO:0000313" key="4">
    <source>
        <dbReference type="Proteomes" id="UP001165652"/>
    </source>
</evidence>
<evidence type="ECO:0000256" key="2">
    <source>
        <dbReference type="SAM" id="SignalP"/>
    </source>
</evidence>
<organism evidence="3 4">
    <name type="scientific">Rhodoplanes tepidamans</name>
    <name type="common">Rhodoplanes cryptolactis</name>
    <dbReference type="NCBI Taxonomy" id="200616"/>
    <lineage>
        <taxon>Bacteria</taxon>
        <taxon>Pseudomonadati</taxon>
        <taxon>Pseudomonadota</taxon>
        <taxon>Alphaproteobacteria</taxon>
        <taxon>Hyphomicrobiales</taxon>
        <taxon>Nitrobacteraceae</taxon>
        <taxon>Rhodoplanes</taxon>
    </lineage>
</organism>
<protein>
    <submittedName>
        <fullName evidence="3">Uncharacterized protein</fullName>
    </submittedName>
</protein>
<feature type="signal peptide" evidence="2">
    <location>
        <begin position="1"/>
        <end position="29"/>
    </location>
</feature>
<dbReference type="EMBL" id="JAQQLI010000031">
    <property type="protein sequence ID" value="MDC7787707.1"/>
    <property type="molecule type" value="Genomic_DNA"/>
</dbReference>
<proteinExistence type="predicted"/>
<dbReference type="Proteomes" id="UP001165652">
    <property type="component" value="Unassembled WGS sequence"/>
</dbReference>
<accession>A0ABT5JDL4</accession>
<dbReference type="RefSeq" id="WP_272778547.1">
    <property type="nucleotide sequence ID" value="NZ_JAQQLI010000031.1"/>
</dbReference>